<reference evidence="2" key="1">
    <citation type="submission" date="2021-01" db="EMBL/GenBank/DDBJ databases">
        <authorList>
            <consortium name="Genoscope - CEA"/>
            <person name="William W."/>
        </authorList>
    </citation>
    <scope>NUCLEOTIDE SEQUENCE</scope>
</reference>
<organism evidence="2 3">
    <name type="scientific">Paramecium primaurelia</name>
    <dbReference type="NCBI Taxonomy" id="5886"/>
    <lineage>
        <taxon>Eukaryota</taxon>
        <taxon>Sar</taxon>
        <taxon>Alveolata</taxon>
        <taxon>Ciliophora</taxon>
        <taxon>Intramacronucleata</taxon>
        <taxon>Oligohymenophorea</taxon>
        <taxon>Peniculida</taxon>
        <taxon>Parameciidae</taxon>
        <taxon>Paramecium</taxon>
    </lineage>
</organism>
<dbReference type="FunFam" id="3.90.70.10:FF:000267">
    <property type="entry name" value="Uncharacterized protein"/>
    <property type="match status" value="1"/>
</dbReference>
<sequence length="737" mass="87778">MQQNNINVDQSLYQNLKKRLESMQDFSNQHDEVTQLIFECTKIQNNVLAYKIMNQISQVIQKGQGINIKDKDQVQIIKSCRSLTILGYLYIQKYIKRQNKEKDFRENIRNQIDDLQQQGTLEKAFLLEEAMNCKTKEEYIQISTIIKLIVNVLIDFGSDSFHFTQIFDVIINALLLTGNNTTIGKDHQLLQILDKLQILLEQTTQPYLLTTVIESILNASTYMEKSTDFVQPNLIARILITKIPYIDDLFNYVCNYLGRCYIFEYRMFQSMLNFGITQQTLELILRLSKYFVKNYQTEILMEIKQNLIPKLIKYMKNINCFDSIQNIFNYYLISSFQQLGDQQLDKKYLNEIIKNYDDNFSSYNQEQLQRIANFIVLLPPNTQKKELINFESLQAKLKKKNISMQSTQTSQICKSEKIQIWFSEENPQIKNKYAIQKLVGLKNLLNTCYLNSFIQALFWSLDFRELIINKFKREQIEFLKPYSLKTNFLRCFLYLESVSDEIDFTPLLLKRSLREPYKTDIRQQDAAEFGVHLFEDMENNFDPEEYKQIKKIFYGISKSTFQCNKCEKKTKGPDEEFMYITLNFEDDRSVKQEIEKMILRHQMNEQITYNCDQCKNTSQSTRTLQFSKLPKNLIIQINRFEFQKGNRYKITDQINIKPIIQIKENQKLLNYELYSIIIHFGEIPDTGHYTVYCKVKEDWYHFDDSIVQKIDKDFENVQKNFKKEETPYLLFLRRQNG</sequence>
<proteinExistence type="predicted"/>
<dbReference type="PROSITE" id="PS50235">
    <property type="entry name" value="USP_3"/>
    <property type="match status" value="1"/>
</dbReference>
<keyword evidence="3" id="KW-1185">Reference proteome</keyword>
<name>A0A8S1M9L0_PARPR</name>
<evidence type="ECO:0000259" key="1">
    <source>
        <dbReference type="PROSITE" id="PS50235"/>
    </source>
</evidence>
<dbReference type="GO" id="GO:0005829">
    <property type="term" value="C:cytosol"/>
    <property type="evidence" value="ECO:0007669"/>
    <property type="project" value="TreeGrafter"/>
</dbReference>
<dbReference type="CDD" id="cd02257">
    <property type="entry name" value="Peptidase_C19"/>
    <property type="match status" value="1"/>
</dbReference>
<dbReference type="AlphaFoldDB" id="A0A8S1M9L0"/>
<dbReference type="EMBL" id="CAJJDM010000052">
    <property type="protein sequence ID" value="CAD8074345.1"/>
    <property type="molecule type" value="Genomic_DNA"/>
</dbReference>
<dbReference type="InterPro" id="IPR028889">
    <property type="entry name" value="USP"/>
</dbReference>
<dbReference type="GO" id="GO:0016579">
    <property type="term" value="P:protein deubiquitination"/>
    <property type="evidence" value="ECO:0007669"/>
    <property type="project" value="InterPro"/>
</dbReference>
<dbReference type="GO" id="GO:0005634">
    <property type="term" value="C:nucleus"/>
    <property type="evidence" value="ECO:0007669"/>
    <property type="project" value="TreeGrafter"/>
</dbReference>
<dbReference type="Pfam" id="PF00443">
    <property type="entry name" value="UCH"/>
    <property type="match status" value="1"/>
</dbReference>
<protein>
    <recommendedName>
        <fullName evidence="1">USP domain-containing protein</fullName>
    </recommendedName>
</protein>
<dbReference type="Proteomes" id="UP000688137">
    <property type="component" value="Unassembled WGS sequence"/>
</dbReference>
<gene>
    <name evidence="2" type="ORF">PPRIM_AZ9-3.1.T0520230</name>
</gene>
<dbReference type="PROSITE" id="PS00973">
    <property type="entry name" value="USP_2"/>
    <property type="match status" value="1"/>
</dbReference>
<feature type="domain" description="USP" evidence="1">
    <location>
        <begin position="439"/>
        <end position="735"/>
    </location>
</feature>
<evidence type="ECO:0000313" key="2">
    <source>
        <dbReference type="EMBL" id="CAD8074345.1"/>
    </source>
</evidence>
<dbReference type="InterPro" id="IPR018200">
    <property type="entry name" value="USP_CS"/>
</dbReference>
<dbReference type="InterPro" id="IPR050164">
    <property type="entry name" value="Peptidase_C19"/>
</dbReference>
<accession>A0A8S1M9L0</accession>
<dbReference type="InterPro" id="IPR001394">
    <property type="entry name" value="Peptidase_C19_UCH"/>
</dbReference>
<comment type="caution">
    <text evidence="2">The sequence shown here is derived from an EMBL/GenBank/DDBJ whole genome shotgun (WGS) entry which is preliminary data.</text>
</comment>
<dbReference type="GO" id="GO:0004843">
    <property type="term" value="F:cysteine-type deubiquitinase activity"/>
    <property type="evidence" value="ECO:0007669"/>
    <property type="project" value="InterPro"/>
</dbReference>
<dbReference type="PANTHER" id="PTHR24006">
    <property type="entry name" value="UBIQUITIN CARBOXYL-TERMINAL HYDROLASE"/>
    <property type="match status" value="1"/>
</dbReference>
<evidence type="ECO:0000313" key="3">
    <source>
        <dbReference type="Proteomes" id="UP000688137"/>
    </source>
</evidence>